<reference evidence="1 2" key="1">
    <citation type="submission" date="2022-05" db="EMBL/GenBank/DDBJ databases">
        <authorList>
            <person name="Zhou X."/>
            <person name="Li K."/>
            <person name="Man Y."/>
        </authorList>
    </citation>
    <scope>NUCLEOTIDE SEQUENCE [LARGE SCALE GENOMIC DNA]</scope>
    <source>
        <strain evidence="1 2">MS405</strain>
    </source>
</reference>
<protein>
    <submittedName>
        <fullName evidence="1">Aminoglycoside phosphotransferase</fullName>
    </submittedName>
</protein>
<organism evidence="1 2">
    <name type="scientific">Streptomyces durmitorensis</name>
    <dbReference type="NCBI Taxonomy" id="319947"/>
    <lineage>
        <taxon>Bacteria</taxon>
        <taxon>Bacillati</taxon>
        <taxon>Actinomycetota</taxon>
        <taxon>Actinomycetes</taxon>
        <taxon>Kitasatosporales</taxon>
        <taxon>Streptomycetaceae</taxon>
        <taxon>Streptomyces</taxon>
    </lineage>
</organism>
<evidence type="ECO:0000313" key="2">
    <source>
        <dbReference type="Proteomes" id="UP000829992"/>
    </source>
</evidence>
<evidence type="ECO:0000313" key="1">
    <source>
        <dbReference type="EMBL" id="UQT53776.1"/>
    </source>
</evidence>
<proteinExistence type="predicted"/>
<dbReference type="Proteomes" id="UP000829992">
    <property type="component" value="Chromosome"/>
</dbReference>
<dbReference type="RefSeq" id="WP_249585274.1">
    <property type="nucleotide sequence ID" value="NZ_BAAAQL010000045.1"/>
</dbReference>
<sequence length="290" mass="31678">MTIPGRAVLDAFQLTGSGSPLRLPGGEGRSVRVEDVVLKPAGPDTEFAEWLADIMTSVQEDGFRVARPLRATTGAWSHDGWTASRFVPGTEPDHSAAPRWLEIVAAGRAFHRALADVPRPALLDRRRDWWATGDRVAWQEKEVGLLPALRRPYDELTALLGPKPQERPQLIHGDLTGNVLFAPGLPPAVIDFSPYWRPPAFGEAVVVGDALIWHGAGPELLHEAASAHGPDFVQYVVRAVVFRLVTTSEHLRDLLPEDPCGTEGTCGTTTEIRRYEHAARQLSLFTGSLA</sequence>
<name>A0ABY4PJK9_9ACTN</name>
<keyword evidence="2" id="KW-1185">Reference proteome</keyword>
<dbReference type="SUPFAM" id="SSF56112">
    <property type="entry name" value="Protein kinase-like (PK-like)"/>
    <property type="match status" value="1"/>
</dbReference>
<dbReference type="InterPro" id="IPR011009">
    <property type="entry name" value="Kinase-like_dom_sf"/>
</dbReference>
<dbReference type="EMBL" id="CP097289">
    <property type="protein sequence ID" value="UQT53776.1"/>
    <property type="molecule type" value="Genomic_DNA"/>
</dbReference>
<dbReference type="Gene3D" id="3.90.1200.10">
    <property type="match status" value="1"/>
</dbReference>
<gene>
    <name evidence="1" type="ORF">M4V62_01070</name>
</gene>
<accession>A0ABY4PJK9</accession>